<keyword evidence="4" id="KW-1185">Reference proteome</keyword>
<dbReference type="GO" id="GO:0005794">
    <property type="term" value="C:Golgi apparatus"/>
    <property type="evidence" value="ECO:0007669"/>
    <property type="project" value="TreeGrafter"/>
</dbReference>
<feature type="domain" description="Islet cell autoantigen Ica1 C-terminal" evidence="2">
    <location>
        <begin position="17"/>
        <end position="190"/>
    </location>
</feature>
<feature type="compositionally biased region" description="Gly residues" evidence="1">
    <location>
        <begin position="77"/>
        <end position="96"/>
    </location>
</feature>
<feature type="compositionally biased region" description="Low complexity" evidence="1">
    <location>
        <begin position="50"/>
        <end position="76"/>
    </location>
</feature>
<evidence type="ECO:0000256" key="1">
    <source>
        <dbReference type="SAM" id="MobiDB-lite"/>
    </source>
</evidence>
<dbReference type="PANTHER" id="PTHR10164:SF4">
    <property type="entry name" value="GH23156P"/>
    <property type="match status" value="1"/>
</dbReference>
<dbReference type="PANTHER" id="PTHR10164">
    <property type="entry name" value="ISLET CELL AUTOANTIGEN 1"/>
    <property type="match status" value="1"/>
</dbReference>
<evidence type="ECO:0000259" key="2">
    <source>
        <dbReference type="SMART" id="SM01237"/>
    </source>
</evidence>
<evidence type="ECO:0000313" key="4">
    <source>
        <dbReference type="Proteomes" id="UP000762676"/>
    </source>
</evidence>
<sequence>MLATPGDGIGVNDDAGKDDMELLNEILNATSSGGAGADDEFAKEWDSVFGTGSTPRAGGASSGGASLATGGDLLGDVSGGGSGSSGVAGSDGGGLSGSMSSLSSSSLTSSGTQKKAPEFLPSSLLDIGMGADPANQNQAASDKKKSKPQGLSQGLPPSADMSAWFNLFADLDPLSNPDAIGRQPADMTDA</sequence>
<gene>
    <name evidence="3" type="ORF">ElyMa_002374000</name>
</gene>
<organism evidence="3 4">
    <name type="scientific">Elysia marginata</name>
    <dbReference type="NCBI Taxonomy" id="1093978"/>
    <lineage>
        <taxon>Eukaryota</taxon>
        <taxon>Metazoa</taxon>
        <taxon>Spiralia</taxon>
        <taxon>Lophotrochozoa</taxon>
        <taxon>Mollusca</taxon>
        <taxon>Gastropoda</taxon>
        <taxon>Heterobranchia</taxon>
        <taxon>Euthyneura</taxon>
        <taxon>Panpulmonata</taxon>
        <taxon>Sacoglossa</taxon>
        <taxon>Placobranchoidea</taxon>
        <taxon>Plakobranchidae</taxon>
        <taxon>Elysia</taxon>
    </lineage>
</organism>
<dbReference type="EMBL" id="BMAT01004906">
    <property type="protein sequence ID" value="GFR82842.1"/>
    <property type="molecule type" value="Genomic_DNA"/>
</dbReference>
<protein>
    <submittedName>
        <fullName evidence="3">Islet cell autoantigen 1</fullName>
    </submittedName>
</protein>
<dbReference type="Proteomes" id="UP000762676">
    <property type="component" value="Unassembled WGS sequence"/>
</dbReference>
<dbReference type="InterPro" id="IPR024114">
    <property type="entry name" value="Islet_autoAg_Ica1/Ica1-like"/>
</dbReference>
<dbReference type="SMART" id="SM01237">
    <property type="entry name" value="ICA69"/>
    <property type="match status" value="1"/>
</dbReference>
<proteinExistence type="predicted"/>
<name>A0AAV4GB59_9GAST</name>
<comment type="caution">
    <text evidence="3">The sequence shown here is derived from an EMBL/GenBank/DDBJ whole genome shotgun (WGS) entry which is preliminary data.</text>
</comment>
<feature type="compositionally biased region" description="Low complexity" evidence="1">
    <location>
        <begin position="97"/>
        <end position="111"/>
    </location>
</feature>
<feature type="region of interest" description="Disordered" evidence="1">
    <location>
        <begin position="30"/>
        <end position="158"/>
    </location>
</feature>
<accession>A0AAV4GB59</accession>
<evidence type="ECO:0000313" key="3">
    <source>
        <dbReference type="EMBL" id="GFR82842.1"/>
    </source>
</evidence>
<dbReference type="Pfam" id="PF04629">
    <property type="entry name" value="ICA69"/>
    <property type="match status" value="2"/>
</dbReference>
<dbReference type="AlphaFoldDB" id="A0AAV4GB59"/>
<reference evidence="3 4" key="1">
    <citation type="journal article" date="2021" name="Elife">
        <title>Chloroplast acquisition without the gene transfer in kleptoplastic sea slugs, Plakobranchus ocellatus.</title>
        <authorList>
            <person name="Maeda T."/>
            <person name="Takahashi S."/>
            <person name="Yoshida T."/>
            <person name="Shimamura S."/>
            <person name="Takaki Y."/>
            <person name="Nagai Y."/>
            <person name="Toyoda A."/>
            <person name="Suzuki Y."/>
            <person name="Arimoto A."/>
            <person name="Ishii H."/>
            <person name="Satoh N."/>
            <person name="Nishiyama T."/>
            <person name="Hasebe M."/>
            <person name="Maruyama T."/>
            <person name="Minagawa J."/>
            <person name="Obokata J."/>
            <person name="Shigenobu S."/>
        </authorList>
    </citation>
    <scope>NUCLEOTIDE SEQUENCE [LARGE SCALE GENOMIC DNA]</scope>
</reference>
<dbReference type="InterPro" id="IPR006723">
    <property type="entry name" value="Islet_autoAg_Ica1_C"/>
</dbReference>
<dbReference type="GO" id="GO:0051049">
    <property type="term" value="P:regulation of transport"/>
    <property type="evidence" value="ECO:0007669"/>
    <property type="project" value="TreeGrafter"/>
</dbReference>